<dbReference type="AlphaFoldDB" id="A0A3D8M2U4"/>
<reference evidence="4" key="1">
    <citation type="submission" date="2018-08" db="EMBL/GenBank/DDBJ databases">
        <authorList>
            <person name="Zhang J."/>
            <person name="Du Z.-J."/>
        </authorList>
    </citation>
    <scope>NUCLEOTIDE SEQUENCE [LARGE SCALE GENOMIC DNA]</scope>
    <source>
        <strain evidence="4">KCTC 52655</strain>
    </source>
</reference>
<keyword evidence="1" id="KW-0472">Membrane</keyword>
<dbReference type="EMBL" id="QRHA01000017">
    <property type="protein sequence ID" value="RDV23948.1"/>
    <property type="molecule type" value="Genomic_DNA"/>
</dbReference>
<dbReference type="RefSeq" id="WP_115594517.1">
    <property type="nucleotide sequence ID" value="NZ_QRHA01000017.1"/>
</dbReference>
<protein>
    <recommendedName>
        <fullName evidence="5">DUF4402 domain-containing protein</fullName>
    </recommendedName>
</protein>
<keyword evidence="1" id="KW-0812">Transmembrane</keyword>
<proteinExistence type="predicted"/>
<feature type="chain" id="PRO_5017799019" description="DUF4402 domain-containing protein" evidence="2">
    <location>
        <begin position="21"/>
        <end position="119"/>
    </location>
</feature>
<accession>A0A3D8M2U4</accession>
<keyword evidence="1" id="KW-1133">Transmembrane helix</keyword>
<evidence type="ECO:0000313" key="4">
    <source>
        <dbReference type="Proteomes" id="UP000256561"/>
    </source>
</evidence>
<feature type="transmembrane region" description="Helical" evidence="1">
    <location>
        <begin position="36"/>
        <end position="57"/>
    </location>
</feature>
<dbReference type="Proteomes" id="UP000256561">
    <property type="component" value="Unassembled WGS sequence"/>
</dbReference>
<sequence>MKKSLLSILLGASLALSANAQEQAAGASATGAAAGGMTAGLVATGVVATGIAAAMVANNRGSVNQDNPIIEPPPVDIICDGDDPLVDGVCVGTTNTVTVSGTQTVTLTVTFTYAPTVVE</sequence>
<feature type="signal peptide" evidence="2">
    <location>
        <begin position="1"/>
        <end position="20"/>
    </location>
</feature>
<evidence type="ECO:0000313" key="3">
    <source>
        <dbReference type="EMBL" id="RDV23948.1"/>
    </source>
</evidence>
<evidence type="ECO:0000256" key="1">
    <source>
        <dbReference type="SAM" id="Phobius"/>
    </source>
</evidence>
<evidence type="ECO:0008006" key="5">
    <source>
        <dbReference type="Google" id="ProtNLM"/>
    </source>
</evidence>
<dbReference type="PROSITE" id="PS00430">
    <property type="entry name" value="TONB_DEPENDENT_REC_1"/>
    <property type="match status" value="1"/>
</dbReference>
<comment type="caution">
    <text evidence="3">The sequence shown here is derived from an EMBL/GenBank/DDBJ whole genome shotgun (WGS) entry which is preliminary data.</text>
</comment>
<name>A0A3D8M2U4_9ALTE</name>
<dbReference type="InterPro" id="IPR010916">
    <property type="entry name" value="TonB_box_CS"/>
</dbReference>
<evidence type="ECO:0000256" key="2">
    <source>
        <dbReference type="SAM" id="SignalP"/>
    </source>
</evidence>
<organism evidence="3 4">
    <name type="scientific">Alteromonas aestuariivivens</name>
    <dbReference type="NCBI Taxonomy" id="1938339"/>
    <lineage>
        <taxon>Bacteria</taxon>
        <taxon>Pseudomonadati</taxon>
        <taxon>Pseudomonadota</taxon>
        <taxon>Gammaproteobacteria</taxon>
        <taxon>Alteromonadales</taxon>
        <taxon>Alteromonadaceae</taxon>
        <taxon>Alteromonas/Salinimonas group</taxon>
        <taxon>Alteromonas</taxon>
    </lineage>
</organism>
<keyword evidence="4" id="KW-1185">Reference proteome</keyword>
<keyword evidence="2" id="KW-0732">Signal</keyword>
<gene>
    <name evidence="3" type="ORF">DXV75_16415</name>
</gene>